<dbReference type="SUPFAM" id="SSF110296">
    <property type="entry name" value="Oligoxyloglucan reducing end-specific cellobiohydrolase"/>
    <property type="match status" value="2"/>
</dbReference>
<accession>A0A8J3Z0G7</accession>
<name>A0A8J3Z0G7_9ACTN</name>
<dbReference type="FunFam" id="2.130.10.10:FF:000534">
    <property type="entry name" value="Xyloglucanase Xgh74A"/>
    <property type="match status" value="1"/>
</dbReference>
<dbReference type="PROSITE" id="PS51318">
    <property type="entry name" value="TAT"/>
    <property type="match status" value="1"/>
</dbReference>
<comment type="similarity">
    <text evidence="7">Belongs to the glycosyl hydrolase 74 family.</text>
</comment>
<dbReference type="InterPro" id="IPR052025">
    <property type="entry name" value="Xyloglucanase_GH74"/>
</dbReference>
<dbReference type="InterPro" id="IPR006311">
    <property type="entry name" value="TAT_signal"/>
</dbReference>
<feature type="region of interest" description="Disordered" evidence="8">
    <location>
        <begin position="1"/>
        <end position="24"/>
    </location>
</feature>
<keyword evidence="4" id="KW-0119">Carbohydrate metabolism</keyword>
<dbReference type="PANTHER" id="PTHR43739">
    <property type="entry name" value="XYLOGLUCANASE (EUROFUNG)"/>
    <property type="match status" value="1"/>
</dbReference>
<dbReference type="GO" id="GO:0010411">
    <property type="term" value="P:xyloglucan metabolic process"/>
    <property type="evidence" value="ECO:0007669"/>
    <property type="project" value="TreeGrafter"/>
</dbReference>
<evidence type="ECO:0000256" key="2">
    <source>
        <dbReference type="ARBA" id="ARBA00022801"/>
    </source>
</evidence>
<evidence type="ECO:0000313" key="10">
    <source>
        <dbReference type="Proteomes" id="UP000612585"/>
    </source>
</evidence>
<dbReference type="AlphaFoldDB" id="A0A8J3Z0G7"/>
<keyword evidence="5" id="KW-0326">Glycosidase</keyword>
<evidence type="ECO:0000256" key="8">
    <source>
        <dbReference type="SAM" id="MobiDB-lite"/>
    </source>
</evidence>
<keyword evidence="2" id="KW-0378">Hydrolase</keyword>
<dbReference type="InterPro" id="IPR002860">
    <property type="entry name" value="BNR_rpt"/>
</dbReference>
<proteinExistence type="inferred from homology"/>
<dbReference type="EMBL" id="BOPG01000011">
    <property type="protein sequence ID" value="GIJ54182.1"/>
    <property type="molecule type" value="Genomic_DNA"/>
</dbReference>
<sequence>MDAKLLTPPSALGTNRRMTPERPRLSRRNVLAAGAAGGAALVIPGGPAGAHPSGAGAVDAAVEAAAGPAGSGRPGTRRYVWRNVEIVGGGFVPGIVFNQRERGLVYARTDIGGAYRYDRRTERWIPLLDWVGWDQWGYTGVVSLATDAVDPDRLYLAVGTYTNGSDPNNGAILRSRDRGASWRVSELPFKLGGNMPGRGMGERLAIDPNANRILYLGVRGGHGLWRSEDHGASWGRVTNFPNPGNYADDPSDPSGYSSDNQGVLWVAFDPRTRKGGPGRPTGTIYVGVADKANMLYRSTDAGRTWERVPGQPTGFIPHKGVVDAGGTLYVATSDTAGPYSGGKGDVWKLDPAGTWTRISPVPSDSPEDTWGYSGLTLDRRRPGTLMVATQISWWPDTIFFRSTDAGATWTRAWQITNWPERVNRYEIDYSEAPWLTWNSTPAPPEQAPKLGWMTESVEIDPFDSDHLLYGTGATIDGTRNLTAWDTGGTVRISVRARGLEECAVLDLISPPTGAHLLSAVGDVGGFAHHDFANPGRMFADPTLSSGTSIDFAENAPSVVVRTGNGGPPRFGRSTDGGATWTPAATEPPGTSGGGLVAVSADGARALWAPTGGPVSWTGDGGATWTASTGVPAGAAVGSDRADPSVFYAFAAGTFYRSVDGGATFTATPATGLPATGNVRFTAVPGIAGEIWFAGGATGGTYGLWRSTDGGASFVRHPGIDEADTVGFGRPAPGSRFPAVFSSARIGGVRGIFRSDDRGRTWVRVNDDQHQYAWTGAAITGDPRVFGRVYVATNGRGIIYGDPA</sequence>
<keyword evidence="6" id="KW-0624">Polysaccharide degradation</keyword>
<feature type="region of interest" description="Disordered" evidence="8">
    <location>
        <begin position="561"/>
        <end position="580"/>
    </location>
</feature>
<keyword evidence="1" id="KW-0732">Signal</keyword>
<dbReference type="CDD" id="cd15482">
    <property type="entry name" value="Sialidase_non-viral"/>
    <property type="match status" value="2"/>
</dbReference>
<evidence type="ECO:0000256" key="4">
    <source>
        <dbReference type="ARBA" id="ARBA00023277"/>
    </source>
</evidence>
<dbReference type="GO" id="GO:0016798">
    <property type="term" value="F:hydrolase activity, acting on glycosyl bonds"/>
    <property type="evidence" value="ECO:0007669"/>
    <property type="project" value="UniProtKB-KW"/>
</dbReference>
<evidence type="ECO:0000256" key="3">
    <source>
        <dbReference type="ARBA" id="ARBA00023001"/>
    </source>
</evidence>
<evidence type="ECO:0000256" key="6">
    <source>
        <dbReference type="ARBA" id="ARBA00023326"/>
    </source>
</evidence>
<protein>
    <submittedName>
        <fullName evidence="9">Xyloglucanase</fullName>
    </submittedName>
</protein>
<evidence type="ECO:0000256" key="1">
    <source>
        <dbReference type="ARBA" id="ARBA00022729"/>
    </source>
</evidence>
<dbReference type="Gene3D" id="2.130.10.10">
    <property type="entry name" value="YVTN repeat-like/Quinoprotein amine dehydrogenase"/>
    <property type="match status" value="2"/>
</dbReference>
<dbReference type="GO" id="GO:0030245">
    <property type="term" value="P:cellulose catabolic process"/>
    <property type="evidence" value="ECO:0007669"/>
    <property type="project" value="UniProtKB-KW"/>
</dbReference>
<keyword evidence="10" id="KW-1185">Reference proteome</keyword>
<comment type="caution">
    <text evidence="9">The sequence shown here is derived from an EMBL/GenBank/DDBJ whole genome shotgun (WGS) entry which is preliminary data.</text>
</comment>
<gene>
    <name evidence="9" type="ORF">Vau01_016980</name>
</gene>
<dbReference type="InterPro" id="IPR015943">
    <property type="entry name" value="WD40/YVTN_repeat-like_dom_sf"/>
</dbReference>
<keyword evidence="3" id="KW-0136">Cellulose degradation</keyword>
<dbReference type="Pfam" id="PF15899">
    <property type="entry name" value="BNR_6"/>
    <property type="match status" value="1"/>
</dbReference>
<evidence type="ECO:0000256" key="7">
    <source>
        <dbReference type="ARBA" id="ARBA00037986"/>
    </source>
</evidence>
<dbReference type="Proteomes" id="UP000612585">
    <property type="component" value="Unassembled WGS sequence"/>
</dbReference>
<evidence type="ECO:0000313" key="9">
    <source>
        <dbReference type="EMBL" id="GIJ54182.1"/>
    </source>
</evidence>
<evidence type="ECO:0000256" key="5">
    <source>
        <dbReference type="ARBA" id="ARBA00023295"/>
    </source>
</evidence>
<organism evidence="9 10">
    <name type="scientific">Virgisporangium aurantiacum</name>
    <dbReference type="NCBI Taxonomy" id="175570"/>
    <lineage>
        <taxon>Bacteria</taxon>
        <taxon>Bacillati</taxon>
        <taxon>Actinomycetota</taxon>
        <taxon>Actinomycetes</taxon>
        <taxon>Micromonosporales</taxon>
        <taxon>Micromonosporaceae</taxon>
        <taxon>Virgisporangium</taxon>
    </lineage>
</organism>
<dbReference type="PANTHER" id="PTHR43739:SF2">
    <property type="entry name" value="OLIGOXYLOGLUCAN-REDUCING END-SPECIFIC XYLOGLUCANASE-RELATED"/>
    <property type="match status" value="1"/>
</dbReference>
<reference evidence="9" key="1">
    <citation type="submission" date="2021-01" db="EMBL/GenBank/DDBJ databases">
        <title>Whole genome shotgun sequence of Virgisporangium aurantiacum NBRC 16421.</title>
        <authorList>
            <person name="Komaki H."/>
            <person name="Tamura T."/>
        </authorList>
    </citation>
    <scope>NUCLEOTIDE SEQUENCE</scope>
    <source>
        <strain evidence="9">NBRC 16421</strain>
    </source>
</reference>